<accession>A0A2M9G3Q8</accession>
<dbReference type="EMBL" id="PHIG01000029">
    <property type="protein sequence ID" value="PJK30341.1"/>
    <property type="molecule type" value="Genomic_DNA"/>
</dbReference>
<evidence type="ECO:0000313" key="3">
    <source>
        <dbReference type="EMBL" id="PJK30341.1"/>
    </source>
</evidence>
<feature type="transmembrane region" description="Helical" evidence="1">
    <location>
        <begin position="17"/>
        <end position="39"/>
    </location>
</feature>
<gene>
    <name evidence="3" type="ORF">CVT23_07355</name>
</gene>
<feature type="domain" description="SHOCT" evidence="2">
    <location>
        <begin position="63"/>
        <end position="85"/>
    </location>
</feature>
<keyword evidence="1" id="KW-0472">Membrane</keyword>
<reference evidence="3 4" key="1">
    <citation type="submission" date="2017-11" db="EMBL/GenBank/DDBJ databases">
        <title>Draft genome sequence of Rhizobiales bacterium SY3-13.</title>
        <authorList>
            <person name="Sun C."/>
        </authorList>
    </citation>
    <scope>NUCLEOTIDE SEQUENCE [LARGE SCALE GENOMIC DNA]</scope>
    <source>
        <strain evidence="3 4">SY3-13</strain>
    </source>
</reference>
<keyword evidence="4" id="KW-1185">Reference proteome</keyword>
<sequence length="87" mass="9856">MAQGYTHGHGDWGWGHMLFGGIMMVLFWGGVIALIILLVRWLGSSHGQSFAGGNGQRSSARHILDERFARGEIDREEYEERRRALDQ</sequence>
<dbReference type="Proteomes" id="UP000229498">
    <property type="component" value="Unassembled WGS sequence"/>
</dbReference>
<evidence type="ECO:0000313" key="4">
    <source>
        <dbReference type="Proteomes" id="UP000229498"/>
    </source>
</evidence>
<dbReference type="OrthoDB" id="1123500at2"/>
<keyword evidence="1" id="KW-1133">Transmembrane helix</keyword>
<dbReference type="Pfam" id="PF09851">
    <property type="entry name" value="SHOCT"/>
    <property type="match status" value="1"/>
</dbReference>
<keyword evidence="1" id="KW-0812">Transmembrane</keyword>
<organism evidence="3 4">
    <name type="scientific">Minwuia thermotolerans</name>
    <dbReference type="NCBI Taxonomy" id="2056226"/>
    <lineage>
        <taxon>Bacteria</taxon>
        <taxon>Pseudomonadati</taxon>
        <taxon>Pseudomonadota</taxon>
        <taxon>Alphaproteobacteria</taxon>
        <taxon>Minwuiales</taxon>
        <taxon>Minwuiaceae</taxon>
        <taxon>Minwuia</taxon>
    </lineage>
</organism>
<comment type="caution">
    <text evidence="3">The sequence shown here is derived from an EMBL/GenBank/DDBJ whole genome shotgun (WGS) entry which is preliminary data.</text>
</comment>
<dbReference type="InterPro" id="IPR018649">
    <property type="entry name" value="SHOCT"/>
</dbReference>
<protein>
    <recommendedName>
        <fullName evidence="2">SHOCT domain-containing protein</fullName>
    </recommendedName>
</protein>
<name>A0A2M9G3Q8_9PROT</name>
<evidence type="ECO:0000259" key="2">
    <source>
        <dbReference type="Pfam" id="PF09851"/>
    </source>
</evidence>
<dbReference type="AlphaFoldDB" id="A0A2M9G3Q8"/>
<evidence type="ECO:0000256" key="1">
    <source>
        <dbReference type="SAM" id="Phobius"/>
    </source>
</evidence>
<proteinExistence type="predicted"/>